<dbReference type="PRINTS" id="PR01078">
    <property type="entry name" value="AMINACHANNEL"/>
</dbReference>
<evidence type="ECO:0000256" key="12">
    <source>
        <dbReference type="RuleBase" id="RU000679"/>
    </source>
</evidence>
<dbReference type="InterPro" id="IPR001873">
    <property type="entry name" value="ENaC"/>
</dbReference>
<reference evidence="14" key="2">
    <citation type="submission" date="2022-10" db="EMBL/GenBank/DDBJ databases">
        <authorList>
            <consortium name="ENA_rothamsted_submissions"/>
            <consortium name="culmorum"/>
            <person name="King R."/>
        </authorList>
    </citation>
    <scope>NUCLEOTIDE SEQUENCE</scope>
</reference>
<keyword evidence="8 12" id="KW-0406">Ion transport</keyword>
<keyword evidence="4 12" id="KW-0894">Sodium channel</keyword>
<dbReference type="EMBL" id="OU895878">
    <property type="protein sequence ID" value="CAG9805266.1"/>
    <property type="molecule type" value="Genomic_DNA"/>
</dbReference>
<evidence type="ECO:0000256" key="2">
    <source>
        <dbReference type="ARBA" id="ARBA00007193"/>
    </source>
</evidence>
<dbReference type="AlphaFoldDB" id="A0A9N9RYK0"/>
<sequence length="556" mass="63607">MRLGKPAFKQLKVAQAFWKSIKDFLLNTYVHAYHYLADADRHLPEKLMWLSIHVTMIGCAIGVVMSAWSRFTDNPTITTLESQHHSIYGLNFPAIAICSNNKISRTRTEEYAEHLMNLSIPIQYKNKNTLMNLIRYMGRLYDADIEGIDQFVKFQEILDNFDSDKTTGIYNMQEKLKFLAPKCSDIAKKCKWGGADVPCSDILQDRTTNEGFCCTFNYVRPSTLNETAVKPLIAAGIGPDMGLTILLNLSIADYYYPLKNFGGATTLIYDPSEFADSATGFVREVPVERYLETRITLSALSFYAVDEVQRYGINKRQCLFPNDYPNEFGTNYVYGDCLVKCKLKSVMALCKCIPFNVPVNFNDIDSSLPFCNLGNVQCMNKYKIKWGTFRPKEFIKVLEREIEDSLNCDICYPQCSSTIYIVDSTSAQLNFYYVNKGSVIAGFDDDKDLSVLKVYFPETDSVLYKTDVLFAWYDIISDYGGILGLFLGCSIITVFEILFYITVRFYQNLFNSQAINKVDYNIKSHKESRINITKLFAVFICVEHIYSETERPQRGQ</sequence>
<evidence type="ECO:0000256" key="5">
    <source>
        <dbReference type="ARBA" id="ARBA00022692"/>
    </source>
</evidence>
<proteinExistence type="inferred from homology"/>
<evidence type="ECO:0000256" key="9">
    <source>
        <dbReference type="ARBA" id="ARBA00023136"/>
    </source>
</evidence>
<protein>
    <recommendedName>
        <fullName evidence="16">Sodium channel protein Nach</fullName>
    </recommendedName>
</protein>
<evidence type="ECO:0000256" key="13">
    <source>
        <dbReference type="SAM" id="Phobius"/>
    </source>
</evidence>
<keyword evidence="10 12" id="KW-0739">Sodium transport</keyword>
<keyword evidence="15" id="KW-1185">Reference proteome</keyword>
<dbReference type="PANTHER" id="PTHR11690:SF253">
    <property type="entry name" value="PICKPOCKET 18-RELATED"/>
    <property type="match status" value="1"/>
</dbReference>
<dbReference type="PANTHER" id="PTHR11690">
    <property type="entry name" value="AMILORIDE-SENSITIVE SODIUM CHANNEL-RELATED"/>
    <property type="match status" value="1"/>
</dbReference>
<dbReference type="GO" id="GO:0005886">
    <property type="term" value="C:plasma membrane"/>
    <property type="evidence" value="ECO:0007669"/>
    <property type="project" value="TreeGrafter"/>
</dbReference>
<evidence type="ECO:0000256" key="7">
    <source>
        <dbReference type="ARBA" id="ARBA00023053"/>
    </source>
</evidence>
<evidence type="ECO:0000256" key="10">
    <source>
        <dbReference type="ARBA" id="ARBA00023201"/>
    </source>
</evidence>
<evidence type="ECO:0000256" key="4">
    <source>
        <dbReference type="ARBA" id="ARBA00022461"/>
    </source>
</evidence>
<keyword evidence="5 12" id="KW-0812">Transmembrane</keyword>
<feature type="transmembrane region" description="Helical" evidence="13">
    <location>
        <begin position="479"/>
        <end position="503"/>
    </location>
</feature>
<comment type="similarity">
    <text evidence="2 12">Belongs to the amiloride-sensitive sodium channel (TC 1.A.6) family.</text>
</comment>
<accession>A0A9N9RYK0</accession>
<keyword evidence="7" id="KW-0915">Sodium</keyword>
<reference evidence="14" key="1">
    <citation type="submission" date="2022-01" db="EMBL/GenBank/DDBJ databases">
        <authorList>
            <person name="King R."/>
        </authorList>
    </citation>
    <scope>NUCLEOTIDE SEQUENCE</scope>
</reference>
<evidence type="ECO:0000313" key="15">
    <source>
        <dbReference type="Proteomes" id="UP001153620"/>
    </source>
</evidence>
<comment type="subcellular location">
    <subcellularLocation>
        <location evidence="1">Membrane</location>
        <topology evidence="1">Multi-pass membrane protein</topology>
    </subcellularLocation>
</comment>
<keyword evidence="9 13" id="KW-0472">Membrane</keyword>
<evidence type="ECO:0000256" key="6">
    <source>
        <dbReference type="ARBA" id="ARBA00022989"/>
    </source>
</evidence>
<organism evidence="14 15">
    <name type="scientific">Chironomus riparius</name>
    <dbReference type="NCBI Taxonomy" id="315576"/>
    <lineage>
        <taxon>Eukaryota</taxon>
        <taxon>Metazoa</taxon>
        <taxon>Ecdysozoa</taxon>
        <taxon>Arthropoda</taxon>
        <taxon>Hexapoda</taxon>
        <taxon>Insecta</taxon>
        <taxon>Pterygota</taxon>
        <taxon>Neoptera</taxon>
        <taxon>Endopterygota</taxon>
        <taxon>Diptera</taxon>
        <taxon>Nematocera</taxon>
        <taxon>Chironomoidea</taxon>
        <taxon>Chironomidae</taxon>
        <taxon>Chironominae</taxon>
        <taxon>Chironomus</taxon>
    </lineage>
</organism>
<evidence type="ECO:0000256" key="8">
    <source>
        <dbReference type="ARBA" id="ARBA00023065"/>
    </source>
</evidence>
<name>A0A9N9RYK0_9DIPT</name>
<dbReference type="Proteomes" id="UP001153620">
    <property type="component" value="Chromosome 2"/>
</dbReference>
<dbReference type="OrthoDB" id="6436100at2759"/>
<keyword evidence="6 13" id="KW-1133">Transmembrane helix</keyword>
<evidence type="ECO:0008006" key="16">
    <source>
        <dbReference type="Google" id="ProtNLM"/>
    </source>
</evidence>
<evidence type="ECO:0000256" key="11">
    <source>
        <dbReference type="ARBA" id="ARBA00023303"/>
    </source>
</evidence>
<gene>
    <name evidence="14" type="ORF">CHIRRI_LOCUS8140</name>
</gene>
<feature type="transmembrane region" description="Helical" evidence="13">
    <location>
        <begin position="47"/>
        <end position="68"/>
    </location>
</feature>
<dbReference type="Gene3D" id="1.10.287.770">
    <property type="entry name" value="YojJ-like"/>
    <property type="match status" value="1"/>
</dbReference>
<keyword evidence="3 12" id="KW-0813">Transport</keyword>
<dbReference type="GO" id="GO:0015280">
    <property type="term" value="F:ligand-gated sodium channel activity"/>
    <property type="evidence" value="ECO:0007669"/>
    <property type="project" value="TreeGrafter"/>
</dbReference>
<dbReference type="Pfam" id="PF00858">
    <property type="entry name" value="ASC"/>
    <property type="match status" value="1"/>
</dbReference>
<dbReference type="Gene3D" id="2.60.470.10">
    <property type="entry name" value="Acid-sensing ion channels like domains"/>
    <property type="match status" value="1"/>
</dbReference>
<evidence type="ECO:0000256" key="1">
    <source>
        <dbReference type="ARBA" id="ARBA00004141"/>
    </source>
</evidence>
<evidence type="ECO:0000313" key="14">
    <source>
        <dbReference type="EMBL" id="CAG9805266.1"/>
    </source>
</evidence>
<evidence type="ECO:0000256" key="3">
    <source>
        <dbReference type="ARBA" id="ARBA00022448"/>
    </source>
</evidence>
<keyword evidence="11 12" id="KW-0407">Ion channel</keyword>